<sequence>MKSDAEPYALAAIGTGTLDCPKYRMVFLFLIICLFPGKKAKMEMNQAIKREGKWRTFQNLPN</sequence>
<accession>A0A3E0K288</accession>
<proteinExistence type="predicted"/>
<dbReference type="AlphaFoldDB" id="A0A3E0K288"/>
<dbReference type="EMBL" id="QEWE01000023">
    <property type="protein sequence ID" value="REJ26873.1"/>
    <property type="molecule type" value="Genomic_DNA"/>
</dbReference>
<dbReference type="Proteomes" id="UP000257014">
    <property type="component" value="Unassembled WGS sequence"/>
</dbReference>
<evidence type="ECO:0000313" key="1">
    <source>
        <dbReference type="EMBL" id="REJ26873.1"/>
    </source>
</evidence>
<evidence type="ECO:0000313" key="2">
    <source>
        <dbReference type="Proteomes" id="UP000257014"/>
    </source>
</evidence>
<comment type="caution">
    <text evidence="1">The sequence shown here is derived from an EMBL/GenBank/DDBJ whole genome shotgun (WGS) entry which is preliminary data.</text>
</comment>
<reference evidence="1 2" key="1">
    <citation type="submission" date="2018-03" db="EMBL/GenBank/DDBJ databases">
        <authorList>
            <person name="Keele B.F."/>
        </authorList>
    </citation>
    <scope>NUCLEOTIDE SEQUENCE [LARGE SCALE GENOMIC DNA]</scope>
    <source>
        <strain evidence="1">ZCTH4_d</strain>
    </source>
</reference>
<protein>
    <submittedName>
        <fullName evidence="1">Uncharacterized protein</fullName>
    </submittedName>
</protein>
<gene>
    <name evidence="1" type="ORF">C6P37_12430</name>
</gene>
<name>A0A3E0K288_9BACI</name>
<organism evidence="1 2">
    <name type="scientific">Caldibacillus debilis</name>
    <dbReference type="NCBI Taxonomy" id="301148"/>
    <lineage>
        <taxon>Bacteria</taxon>
        <taxon>Bacillati</taxon>
        <taxon>Bacillota</taxon>
        <taxon>Bacilli</taxon>
        <taxon>Bacillales</taxon>
        <taxon>Bacillaceae</taxon>
        <taxon>Caldibacillus</taxon>
    </lineage>
</organism>